<evidence type="ECO:0000256" key="4">
    <source>
        <dbReference type="ARBA" id="ARBA00022741"/>
    </source>
</evidence>
<dbReference type="PROSITE" id="PS50893">
    <property type="entry name" value="ABC_TRANSPORTER_2"/>
    <property type="match status" value="1"/>
</dbReference>
<evidence type="ECO:0000256" key="1">
    <source>
        <dbReference type="ARBA" id="ARBA00005417"/>
    </source>
</evidence>
<reference evidence="7 8" key="1">
    <citation type="journal article" date="2011" name="J. Bacteriol.">
        <title>Genome sequence of 'Pedosphaera parvula' Ellin514, an aerobic Verrucomicrobial isolate from pasture soil.</title>
        <authorList>
            <person name="Kant R."/>
            <person name="van Passel M.W."/>
            <person name="Sangwan P."/>
            <person name="Palva A."/>
            <person name="Lucas S."/>
            <person name="Copeland A."/>
            <person name="Lapidus A."/>
            <person name="Glavina Del Rio T."/>
            <person name="Dalin E."/>
            <person name="Tice H."/>
            <person name="Bruce D."/>
            <person name="Goodwin L."/>
            <person name="Pitluck S."/>
            <person name="Chertkov O."/>
            <person name="Larimer F.W."/>
            <person name="Land M.L."/>
            <person name="Hauser L."/>
            <person name="Brettin T.S."/>
            <person name="Detter J.C."/>
            <person name="Han S."/>
            <person name="de Vos W.M."/>
            <person name="Janssen P.H."/>
            <person name="Smidt H."/>
        </authorList>
    </citation>
    <scope>NUCLEOTIDE SEQUENCE [LARGE SCALE GENOMIC DNA]</scope>
    <source>
        <strain evidence="7 8">Ellin514</strain>
    </source>
</reference>
<dbReference type="InterPro" id="IPR027417">
    <property type="entry name" value="P-loop_NTPase"/>
</dbReference>
<dbReference type="PANTHER" id="PTHR42711">
    <property type="entry name" value="ABC TRANSPORTER ATP-BINDING PROTEIN"/>
    <property type="match status" value="1"/>
</dbReference>
<evidence type="ECO:0000259" key="6">
    <source>
        <dbReference type="PROSITE" id="PS50893"/>
    </source>
</evidence>
<evidence type="ECO:0000256" key="2">
    <source>
        <dbReference type="ARBA" id="ARBA00022448"/>
    </source>
</evidence>
<comment type="caution">
    <text evidence="7">The sequence shown here is derived from an EMBL/GenBank/DDBJ whole genome shotgun (WGS) entry which is preliminary data.</text>
</comment>
<dbReference type="SMART" id="SM00382">
    <property type="entry name" value="AAA"/>
    <property type="match status" value="1"/>
</dbReference>
<keyword evidence="5" id="KW-0067">ATP-binding</keyword>
<keyword evidence="8" id="KW-1185">Reference proteome</keyword>
<sequence length="321" mass="35060">MIKVQNLAKTFGAKRAVDGVSFSVERGEVLGFLGPNGAGKSTSMRMITGFIPPTAGTIHVGGFDMVENPIPAKRLIGYLPENAPAYTDMTVYGFLNFAAEIRGLRGDAKKKAVYRVVEMCFLENVLHQSVDTLSKGYRHRTCFAQSIIHDPEVLILDEPTDGLDPNQKHEVRTLIRRMGEKKAIIFSTHILEEVDAVCSRAMIIDRGKVVANGTPQELRQKSEFAGAVTLRVSGVAANSLTQKLSQLPIVKRAVVVKEGAASVTVRVFPKTAGINGALAEGITDTLQGWKIEELHTEEGRLDDVFRNITMPDTAKEKEATK</sequence>
<organism evidence="7 8">
    <name type="scientific">Pedosphaera parvula (strain Ellin514)</name>
    <dbReference type="NCBI Taxonomy" id="320771"/>
    <lineage>
        <taxon>Bacteria</taxon>
        <taxon>Pseudomonadati</taxon>
        <taxon>Verrucomicrobiota</taxon>
        <taxon>Pedosphaerae</taxon>
        <taxon>Pedosphaerales</taxon>
        <taxon>Pedosphaeraceae</taxon>
        <taxon>Pedosphaera</taxon>
    </lineage>
</organism>
<dbReference type="CDD" id="cd03230">
    <property type="entry name" value="ABC_DR_subfamily_A"/>
    <property type="match status" value="1"/>
</dbReference>
<dbReference type="AlphaFoldDB" id="B9XGB1"/>
<evidence type="ECO:0000256" key="3">
    <source>
        <dbReference type="ARBA" id="ARBA00022458"/>
    </source>
</evidence>
<dbReference type="SUPFAM" id="SSF52540">
    <property type="entry name" value="P-loop containing nucleoside triphosphate hydrolases"/>
    <property type="match status" value="1"/>
</dbReference>
<dbReference type="EMBL" id="ABOX02000011">
    <property type="protein sequence ID" value="EEF61273.1"/>
    <property type="molecule type" value="Genomic_DNA"/>
</dbReference>
<name>B9XGB1_PEDPL</name>
<gene>
    <name evidence="7" type="ORF">Cflav_PD3990</name>
</gene>
<dbReference type="PANTHER" id="PTHR42711:SF5">
    <property type="entry name" value="ABC TRANSPORTER ATP-BINDING PROTEIN NATA"/>
    <property type="match status" value="1"/>
</dbReference>
<dbReference type="InterPro" id="IPR003439">
    <property type="entry name" value="ABC_transporter-like_ATP-bd"/>
</dbReference>
<dbReference type="STRING" id="320771.Cflav_PD3990"/>
<keyword evidence="3" id="KW-0536">Nodulation</keyword>
<accession>B9XGB1</accession>
<comment type="similarity">
    <text evidence="1">Belongs to the ABC transporter superfamily.</text>
</comment>
<proteinExistence type="inferred from homology"/>
<protein>
    <submittedName>
        <fullName evidence="7">ABC transporter related-protein</fullName>
    </submittedName>
</protein>
<dbReference type="GO" id="GO:0016887">
    <property type="term" value="F:ATP hydrolysis activity"/>
    <property type="evidence" value="ECO:0007669"/>
    <property type="project" value="InterPro"/>
</dbReference>
<dbReference type="GO" id="GO:0005524">
    <property type="term" value="F:ATP binding"/>
    <property type="evidence" value="ECO:0007669"/>
    <property type="project" value="UniProtKB-KW"/>
</dbReference>
<dbReference type="InterPro" id="IPR050763">
    <property type="entry name" value="ABC_transporter_ATP-binding"/>
</dbReference>
<keyword evidence="4" id="KW-0547">Nucleotide-binding</keyword>
<feature type="domain" description="ABC transporter" evidence="6">
    <location>
        <begin position="2"/>
        <end position="231"/>
    </location>
</feature>
<dbReference type="OrthoDB" id="9775135at2"/>
<dbReference type="InterPro" id="IPR003593">
    <property type="entry name" value="AAA+_ATPase"/>
</dbReference>
<evidence type="ECO:0000313" key="8">
    <source>
        <dbReference type="Proteomes" id="UP000003688"/>
    </source>
</evidence>
<dbReference type="Gene3D" id="3.40.50.300">
    <property type="entry name" value="P-loop containing nucleotide triphosphate hydrolases"/>
    <property type="match status" value="1"/>
</dbReference>
<keyword evidence="2" id="KW-0813">Transport</keyword>
<dbReference type="RefSeq" id="WP_007414857.1">
    <property type="nucleotide sequence ID" value="NZ_ABOX02000011.1"/>
</dbReference>
<dbReference type="Pfam" id="PF00005">
    <property type="entry name" value="ABC_tran"/>
    <property type="match status" value="1"/>
</dbReference>
<dbReference type="Proteomes" id="UP000003688">
    <property type="component" value="Unassembled WGS sequence"/>
</dbReference>
<evidence type="ECO:0000313" key="7">
    <source>
        <dbReference type="EMBL" id="EEF61273.1"/>
    </source>
</evidence>
<evidence type="ECO:0000256" key="5">
    <source>
        <dbReference type="ARBA" id="ARBA00022840"/>
    </source>
</evidence>